<accession>A0A3D9VDT9</accession>
<feature type="DNA-binding region" description="H-T-H motif" evidence="2">
    <location>
        <begin position="51"/>
        <end position="70"/>
    </location>
</feature>
<dbReference type="OrthoDB" id="3539650at2"/>
<dbReference type="RefSeq" id="WP_115850751.1">
    <property type="nucleotide sequence ID" value="NZ_QTUC01000001.1"/>
</dbReference>
<gene>
    <name evidence="5" type="ORF">DFJ64_2706</name>
</gene>
<comment type="caution">
    <text evidence="5">The sequence shown here is derived from an EMBL/GenBank/DDBJ whole genome shotgun (WGS) entry which is preliminary data.</text>
</comment>
<dbReference type="Gene3D" id="1.10.357.10">
    <property type="entry name" value="Tetracycline Repressor, domain 2"/>
    <property type="match status" value="1"/>
</dbReference>
<organism evidence="5 6">
    <name type="scientific">Thermasporomyces composti</name>
    <dbReference type="NCBI Taxonomy" id="696763"/>
    <lineage>
        <taxon>Bacteria</taxon>
        <taxon>Bacillati</taxon>
        <taxon>Actinomycetota</taxon>
        <taxon>Actinomycetes</taxon>
        <taxon>Propionibacteriales</taxon>
        <taxon>Nocardioidaceae</taxon>
        <taxon>Thermasporomyces</taxon>
    </lineage>
</organism>
<evidence type="ECO:0000313" key="5">
    <source>
        <dbReference type="EMBL" id="REF37265.1"/>
    </source>
</evidence>
<dbReference type="GO" id="GO:0003700">
    <property type="term" value="F:DNA-binding transcription factor activity"/>
    <property type="evidence" value="ECO:0007669"/>
    <property type="project" value="TreeGrafter"/>
</dbReference>
<evidence type="ECO:0000259" key="4">
    <source>
        <dbReference type="PROSITE" id="PS50977"/>
    </source>
</evidence>
<sequence length="216" mass="24247">MPPSFRQSTPSHGPLDRRPHSRARPLPPDERRASLIAATLPLVAEYGTKVTTRQIAEAAGIAEGTIFRVFPDKEALIGQALAVALDPTPLFDELARIDLTLELRERLLRLTDVLQRRLVSIINVLTAVGLQRPPDDLDDHCEQVHPTNEMIHTAIARVLEPDRERFRRPVVEVARILRLLIFSGTHPMITEGRPLTPEEIVDIVLNGVLHHRQEAL</sequence>
<dbReference type="InterPro" id="IPR050109">
    <property type="entry name" value="HTH-type_TetR-like_transc_reg"/>
</dbReference>
<dbReference type="PANTHER" id="PTHR30055:SF226">
    <property type="entry name" value="HTH-TYPE TRANSCRIPTIONAL REGULATOR PKSA"/>
    <property type="match status" value="1"/>
</dbReference>
<dbReference type="PANTHER" id="PTHR30055">
    <property type="entry name" value="HTH-TYPE TRANSCRIPTIONAL REGULATOR RUTR"/>
    <property type="match status" value="1"/>
</dbReference>
<feature type="region of interest" description="Disordered" evidence="3">
    <location>
        <begin position="1"/>
        <end position="29"/>
    </location>
</feature>
<feature type="domain" description="HTH tetR-type" evidence="4">
    <location>
        <begin position="29"/>
        <end position="88"/>
    </location>
</feature>
<dbReference type="EMBL" id="QTUC01000001">
    <property type="protein sequence ID" value="REF37265.1"/>
    <property type="molecule type" value="Genomic_DNA"/>
</dbReference>
<dbReference type="Pfam" id="PF00440">
    <property type="entry name" value="TetR_N"/>
    <property type="match status" value="1"/>
</dbReference>
<evidence type="ECO:0000256" key="3">
    <source>
        <dbReference type="SAM" id="MobiDB-lite"/>
    </source>
</evidence>
<name>A0A3D9VDT9_THECX</name>
<dbReference type="GO" id="GO:0000976">
    <property type="term" value="F:transcription cis-regulatory region binding"/>
    <property type="evidence" value="ECO:0007669"/>
    <property type="project" value="TreeGrafter"/>
</dbReference>
<reference evidence="5 6" key="1">
    <citation type="submission" date="2018-08" db="EMBL/GenBank/DDBJ databases">
        <title>Sequencing the genomes of 1000 actinobacteria strains.</title>
        <authorList>
            <person name="Klenk H.-P."/>
        </authorList>
    </citation>
    <scope>NUCLEOTIDE SEQUENCE [LARGE SCALE GENOMIC DNA]</scope>
    <source>
        <strain evidence="5 6">DSM 22891</strain>
    </source>
</reference>
<proteinExistence type="predicted"/>
<dbReference type="InterPro" id="IPR009057">
    <property type="entry name" value="Homeodomain-like_sf"/>
</dbReference>
<dbReference type="PROSITE" id="PS50977">
    <property type="entry name" value="HTH_TETR_2"/>
    <property type="match status" value="1"/>
</dbReference>
<feature type="compositionally biased region" description="Polar residues" evidence="3">
    <location>
        <begin position="1"/>
        <end position="11"/>
    </location>
</feature>
<keyword evidence="1 2" id="KW-0238">DNA-binding</keyword>
<evidence type="ECO:0000313" key="6">
    <source>
        <dbReference type="Proteomes" id="UP000256485"/>
    </source>
</evidence>
<protein>
    <submittedName>
        <fullName evidence="5">TetR family transcriptional regulator</fullName>
    </submittedName>
</protein>
<dbReference type="AlphaFoldDB" id="A0A3D9VDT9"/>
<evidence type="ECO:0000256" key="1">
    <source>
        <dbReference type="ARBA" id="ARBA00023125"/>
    </source>
</evidence>
<dbReference type="PRINTS" id="PR00455">
    <property type="entry name" value="HTHTETR"/>
</dbReference>
<dbReference type="Proteomes" id="UP000256485">
    <property type="component" value="Unassembled WGS sequence"/>
</dbReference>
<keyword evidence="6" id="KW-1185">Reference proteome</keyword>
<dbReference type="InterPro" id="IPR001647">
    <property type="entry name" value="HTH_TetR"/>
</dbReference>
<dbReference type="SUPFAM" id="SSF46689">
    <property type="entry name" value="Homeodomain-like"/>
    <property type="match status" value="1"/>
</dbReference>
<evidence type="ECO:0000256" key="2">
    <source>
        <dbReference type="PROSITE-ProRule" id="PRU00335"/>
    </source>
</evidence>